<protein>
    <submittedName>
        <fullName evidence="2">Uncharacterized protein</fullName>
    </submittedName>
</protein>
<feature type="compositionally biased region" description="Acidic residues" evidence="1">
    <location>
        <begin position="91"/>
        <end position="104"/>
    </location>
</feature>
<keyword evidence="3" id="KW-1185">Reference proteome</keyword>
<dbReference type="EMBL" id="CAJPWZ010002222">
    <property type="protein sequence ID" value="CAG2234069.1"/>
    <property type="molecule type" value="Genomic_DNA"/>
</dbReference>
<proteinExistence type="predicted"/>
<feature type="region of interest" description="Disordered" evidence="1">
    <location>
        <begin position="55"/>
        <end position="113"/>
    </location>
</feature>
<dbReference type="AlphaFoldDB" id="A0A8S3TUH1"/>
<dbReference type="Proteomes" id="UP000683360">
    <property type="component" value="Unassembled WGS sequence"/>
</dbReference>
<organism evidence="2 3">
    <name type="scientific">Mytilus edulis</name>
    <name type="common">Blue mussel</name>
    <dbReference type="NCBI Taxonomy" id="6550"/>
    <lineage>
        <taxon>Eukaryota</taxon>
        <taxon>Metazoa</taxon>
        <taxon>Spiralia</taxon>
        <taxon>Lophotrochozoa</taxon>
        <taxon>Mollusca</taxon>
        <taxon>Bivalvia</taxon>
        <taxon>Autobranchia</taxon>
        <taxon>Pteriomorphia</taxon>
        <taxon>Mytilida</taxon>
        <taxon>Mytiloidea</taxon>
        <taxon>Mytilidae</taxon>
        <taxon>Mytilinae</taxon>
        <taxon>Mytilus</taxon>
    </lineage>
</organism>
<evidence type="ECO:0000313" key="3">
    <source>
        <dbReference type="Proteomes" id="UP000683360"/>
    </source>
</evidence>
<evidence type="ECO:0000313" key="2">
    <source>
        <dbReference type="EMBL" id="CAG2234069.1"/>
    </source>
</evidence>
<accession>A0A8S3TUH1</accession>
<gene>
    <name evidence="2" type="ORF">MEDL_46681</name>
</gene>
<name>A0A8S3TUH1_MYTED</name>
<dbReference type="OrthoDB" id="10320779at2759"/>
<sequence length="162" mass="18424">MKGLQGVKGMRRIYLAREEARDPNLSDIRNKLSTVYDKNLIIPVTEQQPEYLRVRVSNIPSSADDEGHKAKEYQTPIKPASDNEATKDNDSFDSSENESGEETDIGDHVDHNETITSQFMYKPTEAITETTTDVSKVIISETDPHFLKSLPIYFKLHYPVSY</sequence>
<evidence type="ECO:0000256" key="1">
    <source>
        <dbReference type="SAM" id="MobiDB-lite"/>
    </source>
</evidence>
<reference evidence="2" key="1">
    <citation type="submission" date="2021-03" db="EMBL/GenBank/DDBJ databases">
        <authorList>
            <person name="Bekaert M."/>
        </authorList>
    </citation>
    <scope>NUCLEOTIDE SEQUENCE</scope>
</reference>
<comment type="caution">
    <text evidence="2">The sequence shown here is derived from an EMBL/GenBank/DDBJ whole genome shotgun (WGS) entry which is preliminary data.</text>
</comment>